<comment type="subcellular location">
    <subcellularLocation>
        <location evidence="1">Fimbrium</location>
    </subcellularLocation>
</comment>
<dbReference type="PANTHER" id="PTHR33420">
    <property type="entry name" value="FIMBRIAL SUBUNIT ELFA-RELATED"/>
    <property type="match status" value="1"/>
</dbReference>
<keyword evidence="4" id="KW-0281">Fimbrium</keyword>
<accession>A0ABX9PSH6</accession>
<comment type="caution">
    <text evidence="6">The sequence shown here is derived from an EMBL/GenBank/DDBJ whole genome shotgun (WGS) entry which is preliminary data.</text>
</comment>
<evidence type="ECO:0000256" key="2">
    <source>
        <dbReference type="ARBA" id="ARBA00006671"/>
    </source>
</evidence>
<comment type="similarity">
    <text evidence="2">Belongs to the fimbrial protein family.</text>
</comment>
<dbReference type="Gene3D" id="2.60.40.1090">
    <property type="entry name" value="Fimbrial-type adhesion domain"/>
    <property type="match status" value="1"/>
</dbReference>
<dbReference type="Proteomes" id="UP000284853">
    <property type="component" value="Unassembled WGS sequence"/>
</dbReference>
<name>A0ABX9PSH6_9GAMM</name>
<dbReference type="GeneID" id="302708354"/>
<evidence type="ECO:0000256" key="4">
    <source>
        <dbReference type="ARBA" id="ARBA00023263"/>
    </source>
</evidence>
<keyword evidence="7" id="KW-1185">Reference proteome</keyword>
<dbReference type="InterPro" id="IPR000259">
    <property type="entry name" value="Adhesion_dom_fimbrial"/>
</dbReference>
<dbReference type="InterPro" id="IPR008966">
    <property type="entry name" value="Adhesion_dom_sf"/>
</dbReference>
<dbReference type="PANTHER" id="PTHR33420:SF3">
    <property type="entry name" value="FIMBRIAL SUBUNIT ELFA"/>
    <property type="match status" value="1"/>
</dbReference>
<sequence>MKNLSNILIKIGAVKPGLRLLLGLLLLIGGVNNAMALGTCDFVPNPVVLMVNDEVIANESVPVGGVLATKNYNLNLKITESCAGEYKRSIPINTAQYSIINSRTSNSGVQGVGLRVYVNDQMVTSDGSNVIIQGDGKTPYYINTVRVEFINTGEIVPGNVTQGIFAPVQIEDSTGIHKYFTIQMGDIFVKRRSCDITGSSAIPVPMGTAKKEDFTGKNSTLTPVNIKIPLQCLADTTVNISFDATSTQGNGIIDLTKGGAEGVGIQLKMNNTPVEFDKKLFVATTTQQGALDIPLTAAYIQTADDIAPGPANAVANFTITYE</sequence>
<keyword evidence="3" id="KW-0732">Signal</keyword>
<gene>
    <name evidence="6" type="ORF">CKQ54_05995</name>
</gene>
<evidence type="ECO:0000259" key="5">
    <source>
        <dbReference type="Pfam" id="PF00419"/>
    </source>
</evidence>
<dbReference type="RefSeq" id="WP_120162124.1">
    <property type="nucleotide sequence ID" value="NZ_JBNVZW010000005.1"/>
</dbReference>
<evidence type="ECO:0000313" key="6">
    <source>
        <dbReference type="EMBL" id="RKF67955.1"/>
    </source>
</evidence>
<dbReference type="InterPro" id="IPR036937">
    <property type="entry name" value="Adhesion_dom_fimbrial_sf"/>
</dbReference>
<dbReference type="Gene3D" id="2.60.40.3310">
    <property type="match status" value="1"/>
</dbReference>
<dbReference type="Pfam" id="PF00419">
    <property type="entry name" value="Fimbrial"/>
    <property type="match status" value="1"/>
</dbReference>
<dbReference type="SUPFAM" id="SSF49401">
    <property type="entry name" value="Bacterial adhesins"/>
    <property type="match status" value="1"/>
</dbReference>
<dbReference type="EMBL" id="NSDJ01000001">
    <property type="protein sequence ID" value="RKF67955.1"/>
    <property type="molecule type" value="Genomic_DNA"/>
</dbReference>
<evidence type="ECO:0000256" key="1">
    <source>
        <dbReference type="ARBA" id="ARBA00004561"/>
    </source>
</evidence>
<feature type="domain" description="Fimbrial-type adhesion" evidence="5">
    <location>
        <begin position="190"/>
        <end position="321"/>
    </location>
</feature>
<evidence type="ECO:0000313" key="7">
    <source>
        <dbReference type="Proteomes" id="UP000284853"/>
    </source>
</evidence>
<dbReference type="InterPro" id="IPR050263">
    <property type="entry name" value="Bact_Fimbrial_Adh_Pro"/>
</dbReference>
<proteinExistence type="inferred from homology"/>
<evidence type="ECO:0000256" key="3">
    <source>
        <dbReference type="ARBA" id="ARBA00022729"/>
    </source>
</evidence>
<protein>
    <recommendedName>
        <fullName evidence="5">Fimbrial-type adhesion domain-containing protein</fullName>
    </recommendedName>
</protein>
<reference evidence="6 7" key="1">
    <citation type="submission" date="2017-08" db="EMBL/GenBank/DDBJ databases">
        <title>Comparative genomics of bacteria isolated from necrotic lesions of AOD affected trees.</title>
        <authorList>
            <person name="Doonan J."/>
            <person name="Denman S."/>
            <person name="Mcdonald J.E."/>
        </authorList>
    </citation>
    <scope>NUCLEOTIDE SEQUENCE [LARGE SCALE GENOMIC DNA]</scope>
    <source>
        <strain evidence="6 7">CIP 105588</strain>
    </source>
</reference>
<organism evidence="6 7">
    <name type="scientific">Rahnella variigena</name>
    <dbReference type="NCBI Taxonomy" id="574964"/>
    <lineage>
        <taxon>Bacteria</taxon>
        <taxon>Pseudomonadati</taxon>
        <taxon>Pseudomonadota</taxon>
        <taxon>Gammaproteobacteria</taxon>
        <taxon>Enterobacterales</taxon>
        <taxon>Yersiniaceae</taxon>
        <taxon>Rahnella</taxon>
    </lineage>
</organism>